<dbReference type="GO" id="GO:0061630">
    <property type="term" value="F:ubiquitin protein ligase activity"/>
    <property type="evidence" value="ECO:0007669"/>
    <property type="project" value="TreeGrafter"/>
</dbReference>
<protein>
    <submittedName>
        <fullName evidence="3">BRCA1-associated protein</fullName>
    </submittedName>
</protein>
<dbReference type="PROSITE" id="PS50271">
    <property type="entry name" value="ZF_UBP"/>
    <property type="match status" value="1"/>
</dbReference>
<keyword evidence="4" id="KW-1185">Reference proteome</keyword>
<keyword evidence="1" id="KW-0863">Zinc-finger</keyword>
<dbReference type="Gene3D" id="3.30.40.10">
    <property type="entry name" value="Zinc/RING finger domain, C3HC4 (zinc finger)"/>
    <property type="match status" value="1"/>
</dbReference>
<dbReference type="InterPro" id="IPR001607">
    <property type="entry name" value="Znf_UBP"/>
</dbReference>
<dbReference type="GO" id="GO:0008270">
    <property type="term" value="F:zinc ion binding"/>
    <property type="evidence" value="ECO:0007669"/>
    <property type="project" value="UniProtKB-KW"/>
</dbReference>
<name>A0A422NNH1_TRYRA</name>
<sequence>MLRYTVADPTCNGQLCNFLDSCPVKVVVGRVQLLRRLSFKKEFFVPFIPTKCILLLFPTRDPLEGITVKKETVDHVSNYLKWLKEKSEGTFKVQEFLVCTFSGCVVLTMECQELLLAMSILSLAQDDDAPGIGYRRVLSFPCDKDPVSEEYLSCNYYVIPTCTICAERLEPTLTGYTFRTCRCPPDRECMCFVEHSSCIVCQTAIEMQRGSHEICCDECQLSGDPWICLGCGFVGCSRYQAQHASQHFLQQKHLFSMSLLTQQIWDYDSDAFVHRIVITFDMDTGTVQRVQYPDRDNPPTTLEDDDAGDFIMEKAKKKHINAKYDSELETSNEKLALMIKDQLDLHRAEYEGVGKLQQHQGDEAHSQRKKSGCCEFGEYNAMDVNKYHIVNRQRWLLLFLENQRLMQELRMQKKEAMALKKSQHKLESELRNTVGQSATEDLRLTGEILSLQETIKDIELNFSVQRELAEKLEGGEYECLRVVSGVERADRKRHER</sequence>
<dbReference type="GO" id="GO:0007265">
    <property type="term" value="P:Ras protein signal transduction"/>
    <property type="evidence" value="ECO:0007669"/>
    <property type="project" value="TreeGrafter"/>
</dbReference>
<accession>A0A422NNH1</accession>
<dbReference type="SMART" id="SM00290">
    <property type="entry name" value="ZnF_UBP"/>
    <property type="match status" value="1"/>
</dbReference>
<dbReference type="VEuPathDB" id="TriTrypDB:TRSC58_02031"/>
<dbReference type="RefSeq" id="XP_029239591.1">
    <property type="nucleotide sequence ID" value="XM_029380624.1"/>
</dbReference>
<evidence type="ECO:0000259" key="2">
    <source>
        <dbReference type="PROSITE" id="PS50271"/>
    </source>
</evidence>
<evidence type="ECO:0000313" key="3">
    <source>
        <dbReference type="EMBL" id="RNF07037.1"/>
    </source>
</evidence>
<reference evidence="3 4" key="1">
    <citation type="journal article" date="2018" name="BMC Genomics">
        <title>Genomic comparison of Trypanosoma conorhini and Trypanosoma rangeli to Trypanosoma cruzi strains of high and low virulence.</title>
        <authorList>
            <person name="Bradwell K.R."/>
            <person name="Koparde V.N."/>
            <person name="Matveyev A.V."/>
            <person name="Serrano M.G."/>
            <person name="Alves J.M."/>
            <person name="Parikh H."/>
            <person name="Huang B."/>
            <person name="Lee V."/>
            <person name="Espinosa-Alvarez O."/>
            <person name="Ortiz P.A."/>
            <person name="Costa-Martins A.G."/>
            <person name="Teixeira M.M."/>
            <person name="Buck G.A."/>
        </authorList>
    </citation>
    <scope>NUCLEOTIDE SEQUENCE [LARGE SCALE GENOMIC DNA]</scope>
    <source>
        <strain evidence="3 4">AM80</strain>
    </source>
</reference>
<dbReference type="GO" id="GO:0016567">
    <property type="term" value="P:protein ubiquitination"/>
    <property type="evidence" value="ECO:0007669"/>
    <property type="project" value="TreeGrafter"/>
</dbReference>
<dbReference type="PANTHER" id="PTHR24007">
    <property type="entry name" value="BRCA1-ASSOCIATED PROTEIN"/>
    <property type="match status" value="1"/>
</dbReference>
<comment type="caution">
    <text evidence="3">The sequence shown here is derived from an EMBL/GenBank/DDBJ whole genome shotgun (WGS) entry which is preliminary data.</text>
</comment>
<organism evidence="3 4">
    <name type="scientific">Trypanosoma rangeli</name>
    <dbReference type="NCBI Taxonomy" id="5698"/>
    <lineage>
        <taxon>Eukaryota</taxon>
        <taxon>Discoba</taxon>
        <taxon>Euglenozoa</taxon>
        <taxon>Kinetoplastea</taxon>
        <taxon>Metakinetoplastina</taxon>
        <taxon>Trypanosomatida</taxon>
        <taxon>Trypanosomatidae</taxon>
        <taxon>Trypanosoma</taxon>
        <taxon>Herpetosoma</taxon>
    </lineage>
</organism>
<keyword evidence="1" id="KW-0479">Metal-binding</keyword>
<proteinExistence type="predicted"/>
<gene>
    <name evidence="3" type="ORF">TraAM80_03671</name>
</gene>
<dbReference type="InterPro" id="IPR013083">
    <property type="entry name" value="Znf_RING/FYVE/PHD"/>
</dbReference>
<dbReference type="OrthoDB" id="273556at2759"/>
<evidence type="ECO:0000313" key="4">
    <source>
        <dbReference type="Proteomes" id="UP000283634"/>
    </source>
</evidence>
<dbReference type="PANTHER" id="PTHR24007:SF7">
    <property type="entry name" value="BRCA1-ASSOCIATED PROTEIN"/>
    <property type="match status" value="1"/>
</dbReference>
<keyword evidence="1" id="KW-0862">Zinc</keyword>
<dbReference type="EMBL" id="MKGL01000095">
    <property type="protein sequence ID" value="RNF07037.1"/>
    <property type="molecule type" value="Genomic_DNA"/>
</dbReference>
<dbReference type="Pfam" id="PF02148">
    <property type="entry name" value="zf-UBP"/>
    <property type="match status" value="1"/>
</dbReference>
<dbReference type="Proteomes" id="UP000283634">
    <property type="component" value="Unassembled WGS sequence"/>
</dbReference>
<evidence type="ECO:0000256" key="1">
    <source>
        <dbReference type="PROSITE-ProRule" id="PRU00502"/>
    </source>
</evidence>
<dbReference type="AlphaFoldDB" id="A0A422NNH1"/>
<dbReference type="OMA" id="LLTQQIW"/>
<feature type="domain" description="UBP-type" evidence="2">
    <location>
        <begin position="196"/>
        <end position="294"/>
    </location>
</feature>
<dbReference type="SUPFAM" id="SSF57850">
    <property type="entry name" value="RING/U-box"/>
    <property type="match status" value="1"/>
</dbReference>
<dbReference type="GO" id="GO:0005737">
    <property type="term" value="C:cytoplasm"/>
    <property type="evidence" value="ECO:0007669"/>
    <property type="project" value="TreeGrafter"/>
</dbReference>
<dbReference type="GeneID" id="40327604"/>